<dbReference type="SUPFAM" id="SSF50978">
    <property type="entry name" value="WD40 repeat-like"/>
    <property type="match status" value="1"/>
</dbReference>
<dbReference type="InterPro" id="IPR012340">
    <property type="entry name" value="NA-bd_OB-fold"/>
</dbReference>
<organism evidence="9 10">
    <name type="scientific">Populus euphratica</name>
    <name type="common">Euphrates poplar</name>
    <dbReference type="NCBI Taxonomy" id="75702"/>
    <lineage>
        <taxon>Eukaryota</taxon>
        <taxon>Viridiplantae</taxon>
        <taxon>Streptophyta</taxon>
        <taxon>Embryophyta</taxon>
        <taxon>Tracheophyta</taxon>
        <taxon>Spermatophyta</taxon>
        <taxon>Magnoliopsida</taxon>
        <taxon>eudicotyledons</taxon>
        <taxon>Gunneridae</taxon>
        <taxon>Pentapetalae</taxon>
        <taxon>rosids</taxon>
        <taxon>fabids</taxon>
        <taxon>Malpighiales</taxon>
        <taxon>Salicaceae</taxon>
        <taxon>Saliceae</taxon>
        <taxon>Populus</taxon>
    </lineage>
</organism>
<evidence type="ECO:0000313" key="10">
    <source>
        <dbReference type="RefSeq" id="XP_011015835.1"/>
    </source>
</evidence>
<dbReference type="FunFam" id="2.30.30.30:FF:000012">
    <property type="entry name" value="Eukaryotic translation initiation factor 5A"/>
    <property type="match status" value="1"/>
</dbReference>
<dbReference type="GO" id="GO:0043022">
    <property type="term" value="F:ribosome binding"/>
    <property type="evidence" value="ECO:0007669"/>
    <property type="project" value="InterPro"/>
</dbReference>
<keyword evidence="5" id="KW-0648">Protein biosynthesis</keyword>
<evidence type="ECO:0000259" key="8">
    <source>
        <dbReference type="SMART" id="SM01376"/>
    </source>
</evidence>
<dbReference type="SMART" id="SM01376">
    <property type="entry name" value="eIF-5a"/>
    <property type="match status" value="1"/>
</dbReference>
<dbReference type="GO" id="GO:0003723">
    <property type="term" value="F:RNA binding"/>
    <property type="evidence" value="ECO:0007669"/>
    <property type="project" value="InterPro"/>
</dbReference>
<dbReference type="FunFam" id="2.130.10.10:FF:001244">
    <property type="entry name" value="Mitotic checkpoint protein BUB3.3"/>
    <property type="match status" value="1"/>
</dbReference>
<dbReference type="Pfam" id="PF21485">
    <property type="entry name" value="IF5A-like_N"/>
    <property type="match status" value="1"/>
</dbReference>
<dbReference type="InterPro" id="IPR008991">
    <property type="entry name" value="Translation_prot_SH3-like_sf"/>
</dbReference>
<evidence type="ECO:0000313" key="9">
    <source>
        <dbReference type="Proteomes" id="UP000694918"/>
    </source>
</evidence>
<dbReference type="PROSITE" id="PS00678">
    <property type="entry name" value="WD_REPEATS_1"/>
    <property type="match status" value="1"/>
</dbReference>
<dbReference type="InterPro" id="IPR048670">
    <property type="entry name" value="IF5A-like_N"/>
</dbReference>
<dbReference type="InterPro" id="IPR001680">
    <property type="entry name" value="WD40_rpt"/>
</dbReference>
<dbReference type="RefSeq" id="XP_011015835.1">
    <property type="nucleotide sequence ID" value="XM_011017533.1"/>
</dbReference>
<dbReference type="InterPro" id="IPR015943">
    <property type="entry name" value="WD40/YVTN_repeat-like_dom_sf"/>
</dbReference>
<dbReference type="AlphaFoldDB" id="A0AAJ6TRR5"/>
<keyword evidence="4" id="KW-0677">Repeat</keyword>
<dbReference type="Gene3D" id="2.130.10.10">
    <property type="entry name" value="YVTN repeat-like/Quinoprotein amine dehydrogenase"/>
    <property type="match status" value="1"/>
</dbReference>
<dbReference type="Pfam" id="PF01287">
    <property type="entry name" value="eIF-5a"/>
    <property type="match status" value="1"/>
</dbReference>
<evidence type="ECO:0000256" key="2">
    <source>
        <dbReference type="ARBA" id="ARBA00022540"/>
    </source>
</evidence>
<dbReference type="Proteomes" id="UP000694918">
    <property type="component" value="Unplaced"/>
</dbReference>
<dbReference type="NCBIfam" id="TIGR00037">
    <property type="entry name" value="eIF_5A"/>
    <property type="match status" value="1"/>
</dbReference>
<dbReference type="InterPro" id="IPR036322">
    <property type="entry name" value="WD40_repeat_dom_sf"/>
</dbReference>
<sequence>MNGECLNFENPIGDALSRVQFAPQSNNLLVSSWDSKLRLYDVDSSLLRLEAPAPSQAALLDCCFQTESVAFTAASDGSIIRYDLHSGTNDAIGNHQDIAACVGYSIETCQVISAGLDKKVMSWDVRLANPLTLFRHLDAEIESISVSGFDLMVAVGAAVNIYDLRNFERAVDLKESSMDVGIRCVASTSYTRGYAIGSIDGRVAVEISNPINLNSIRYTFRCHPKTKDGKAHLVSVNDIAFNPLISGTFVTGDNEGYVTAWDAQSKRKLHEFPRYPNSVASLSYNHVGQLLAVASSYTYQEANETEVPPQIFIQKMDGSDIGYSPEVSRDSSRKLQIDKSVALHTISLSFLYRYFVCFVIATLLSIAAMSDEEQHFESKADAGASKTYPQQAGTIRKNGYIVIKNRPCKVVEVSTSKTGKHGHAKCHFVAIDIFNGKKLEDIVPSSHNCDVPHVTRTDYQLIDISEDGFVSLLTENGNTKDDLRLPTDESLLTQIKDGFGEGKDLVVTVMSSMGEEQICALKDVGPK</sequence>
<dbReference type="InterPro" id="IPR014722">
    <property type="entry name" value="Rib_uL2_dom2"/>
</dbReference>
<keyword evidence="6" id="KW-0385">Hypusine</keyword>
<dbReference type="Pfam" id="PF00400">
    <property type="entry name" value="WD40"/>
    <property type="match status" value="1"/>
</dbReference>
<protein>
    <submittedName>
        <fullName evidence="10">Mitotic checkpoint protein BUB3.3</fullName>
    </submittedName>
</protein>
<evidence type="ECO:0000256" key="7">
    <source>
        <dbReference type="PROSITE-ProRule" id="PRU00221"/>
    </source>
</evidence>
<keyword evidence="3 7" id="KW-0853">WD repeat</keyword>
<dbReference type="PROSITE" id="PS50082">
    <property type="entry name" value="WD_REPEATS_2"/>
    <property type="match status" value="1"/>
</dbReference>
<dbReference type="SUPFAM" id="SSF50249">
    <property type="entry name" value="Nucleic acid-binding proteins"/>
    <property type="match status" value="1"/>
</dbReference>
<dbReference type="GO" id="GO:0045901">
    <property type="term" value="P:positive regulation of translational elongation"/>
    <property type="evidence" value="ECO:0007669"/>
    <property type="project" value="InterPro"/>
</dbReference>
<keyword evidence="9" id="KW-1185">Reference proteome</keyword>
<dbReference type="InterPro" id="IPR019769">
    <property type="entry name" value="Trans_elong_IF5A_hypusine_site"/>
</dbReference>
<name>A0AAJ6TRR5_POPEU</name>
<dbReference type="Gene3D" id="2.40.50.140">
    <property type="entry name" value="Nucleic acid-binding proteins"/>
    <property type="match status" value="1"/>
</dbReference>
<evidence type="ECO:0000256" key="1">
    <source>
        <dbReference type="ARBA" id="ARBA00006016"/>
    </source>
</evidence>
<dbReference type="GO" id="GO:0045905">
    <property type="term" value="P:positive regulation of translational termination"/>
    <property type="evidence" value="ECO:0007669"/>
    <property type="project" value="InterPro"/>
</dbReference>
<comment type="similarity">
    <text evidence="1">Belongs to the eIF-5A family.</text>
</comment>
<evidence type="ECO:0000256" key="6">
    <source>
        <dbReference type="ARBA" id="ARBA00023071"/>
    </source>
</evidence>
<dbReference type="Gene3D" id="2.30.30.30">
    <property type="match status" value="1"/>
</dbReference>
<dbReference type="CDD" id="cd04468">
    <property type="entry name" value="S1_eIF5A"/>
    <property type="match status" value="1"/>
</dbReference>
<evidence type="ECO:0000256" key="3">
    <source>
        <dbReference type="ARBA" id="ARBA00022574"/>
    </source>
</evidence>
<feature type="domain" description="Translation initiation factor 5A C-terminal" evidence="8">
    <location>
        <begin position="453"/>
        <end position="522"/>
    </location>
</feature>
<accession>A0AAJ6TRR5</accession>
<dbReference type="InterPro" id="IPR020189">
    <property type="entry name" value="IF5A_C"/>
</dbReference>
<dbReference type="GO" id="GO:0003743">
    <property type="term" value="F:translation initiation factor activity"/>
    <property type="evidence" value="ECO:0007669"/>
    <property type="project" value="UniProtKB-KW"/>
</dbReference>
<dbReference type="FunFam" id="2.40.50.140:FF:000034">
    <property type="entry name" value="Eukaryotic translation initiation factor 5A"/>
    <property type="match status" value="1"/>
</dbReference>
<dbReference type="SUPFAM" id="SSF50104">
    <property type="entry name" value="Translation proteins SH3-like domain"/>
    <property type="match status" value="1"/>
</dbReference>
<dbReference type="PROSITE" id="PS00302">
    <property type="entry name" value="IF5A_HYPUSINE"/>
    <property type="match status" value="1"/>
</dbReference>
<evidence type="ECO:0000256" key="5">
    <source>
        <dbReference type="ARBA" id="ARBA00022917"/>
    </source>
</evidence>
<evidence type="ECO:0000256" key="4">
    <source>
        <dbReference type="ARBA" id="ARBA00022737"/>
    </source>
</evidence>
<dbReference type="KEGG" id="peu:105119392"/>
<proteinExistence type="inferred from homology"/>
<dbReference type="InterPro" id="IPR001884">
    <property type="entry name" value="IF5A-like"/>
</dbReference>
<gene>
    <name evidence="10" type="primary">LOC105119392</name>
</gene>
<dbReference type="SMART" id="SM00320">
    <property type="entry name" value="WD40"/>
    <property type="match status" value="4"/>
</dbReference>
<keyword evidence="2" id="KW-0396">Initiation factor</keyword>
<dbReference type="GeneID" id="105119392"/>
<dbReference type="GO" id="GO:0003746">
    <property type="term" value="F:translation elongation factor activity"/>
    <property type="evidence" value="ECO:0007669"/>
    <property type="project" value="InterPro"/>
</dbReference>
<feature type="repeat" description="WD" evidence="7">
    <location>
        <begin position="229"/>
        <end position="271"/>
    </location>
</feature>
<dbReference type="PANTHER" id="PTHR10971">
    <property type="entry name" value="MRNA EXPORT FACTOR AND BUB3"/>
    <property type="match status" value="1"/>
</dbReference>
<reference evidence="10" key="1">
    <citation type="submission" date="2025-08" db="UniProtKB">
        <authorList>
            <consortium name="RefSeq"/>
        </authorList>
    </citation>
    <scope>IDENTIFICATION</scope>
</reference>
<dbReference type="InterPro" id="IPR019775">
    <property type="entry name" value="WD40_repeat_CS"/>
</dbReference>